<keyword evidence="3" id="KW-1185">Reference proteome</keyword>
<keyword evidence="1" id="KW-0732">Signal</keyword>
<reference evidence="2 3" key="1">
    <citation type="journal article" date="2015" name="Sci. Rep.">
        <title>The power of single molecule real-time sequencing technology in the de novo assembly of a eukaryotic genome.</title>
        <authorList>
            <person name="Sakai H."/>
            <person name="Naito K."/>
            <person name="Ogiso-Tanaka E."/>
            <person name="Takahashi Y."/>
            <person name="Iseki K."/>
            <person name="Muto C."/>
            <person name="Satou K."/>
            <person name="Teruya K."/>
            <person name="Shiroma A."/>
            <person name="Shimoji M."/>
            <person name="Hirano T."/>
            <person name="Itoh T."/>
            <person name="Kaga A."/>
            <person name="Tomooka N."/>
        </authorList>
    </citation>
    <scope>NUCLEOTIDE SEQUENCE [LARGE SCALE GENOMIC DNA]</scope>
    <source>
        <strain evidence="3">cv. Shumari</strain>
    </source>
</reference>
<evidence type="ECO:0000313" key="2">
    <source>
        <dbReference type="EMBL" id="BAT93259.1"/>
    </source>
</evidence>
<dbReference type="AlphaFoldDB" id="A0A0S3SKF6"/>
<protein>
    <recommendedName>
        <fullName evidence="4">Secreted protein</fullName>
    </recommendedName>
</protein>
<feature type="chain" id="PRO_5006618212" description="Secreted protein" evidence="1">
    <location>
        <begin position="24"/>
        <end position="74"/>
    </location>
</feature>
<dbReference type="EMBL" id="AP015040">
    <property type="protein sequence ID" value="BAT93259.1"/>
    <property type="molecule type" value="Genomic_DNA"/>
</dbReference>
<evidence type="ECO:0000313" key="3">
    <source>
        <dbReference type="Proteomes" id="UP000291084"/>
    </source>
</evidence>
<evidence type="ECO:0000256" key="1">
    <source>
        <dbReference type="SAM" id="SignalP"/>
    </source>
</evidence>
<dbReference type="Proteomes" id="UP000291084">
    <property type="component" value="Chromosome 7"/>
</dbReference>
<gene>
    <name evidence="2" type="primary">Vigan.07G219500</name>
    <name evidence="2" type="ORF">VIGAN_07219500</name>
</gene>
<feature type="signal peptide" evidence="1">
    <location>
        <begin position="1"/>
        <end position="23"/>
    </location>
</feature>
<name>A0A0S3SKF6_PHAAN</name>
<accession>A0A0S3SKF6</accession>
<evidence type="ECO:0008006" key="4">
    <source>
        <dbReference type="Google" id="ProtNLM"/>
    </source>
</evidence>
<sequence>MDPLALSLFGSILYALYCPHTWSRPTQPPTENLEYVYHRYGQLMSHTFLTLLHQLQHVYKFFTNIIKESNMPWA</sequence>
<organism evidence="2 3">
    <name type="scientific">Vigna angularis var. angularis</name>
    <dbReference type="NCBI Taxonomy" id="157739"/>
    <lineage>
        <taxon>Eukaryota</taxon>
        <taxon>Viridiplantae</taxon>
        <taxon>Streptophyta</taxon>
        <taxon>Embryophyta</taxon>
        <taxon>Tracheophyta</taxon>
        <taxon>Spermatophyta</taxon>
        <taxon>Magnoliopsida</taxon>
        <taxon>eudicotyledons</taxon>
        <taxon>Gunneridae</taxon>
        <taxon>Pentapetalae</taxon>
        <taxon>rosids</taxon>
        <taxon>fabids</taxon>
        <taxon>Fabales</taxon>
        <taxon>Fabaceae</taxon>
        <taxon>Papilionoideae</taxon>
        <taxon>50 kb inversion clade</taxon>
        <taxon>NPAAA clade</taxon>
        <taxon>indigoferoid/millettioid clade</taxon>
        <taxon>Phaseoleae</taxon>
        <taxon>Vigna</taxon>
    </lineage>
</organism>
<proteinExistence type="predicted"/>